<dbReference type="STRING" id="1288291.A0A059EYD3"/>
<reference evidence="9" key="1">
    <citation type="submission" date="2013-02" db="EMBL/GenBank/DDBJ databases">
        <authorList>
            <consortium name="The Broad Institute Genome Sequencing Platform"/>
            <person name="Cuomo C."/>
            <person name="Becnel J."/>
            <person name="Sanscrainte N."/>
            <person name="Walker B."/>
            <person name="Young S.K."/>
            <person name="Zeng Q."/>
            <person name="Gargeya S."/>
            <person name="Fitzgerald M."/>
            <person name="Haas B."/>
            <person name="Abouelleil A."/>
            <person name="Alvarado L."/>
            <person name="Arachchi H.M."/>
            <person name="Berlin A.M."/>
            <person name="Chapman S.B."/>
            <person name="Dewar J."/>
            <person name="Goldberg J."/>
            <person name="Griggs A."/>
            <person name="Gujja S."/>
            <person name="Hansen M."/>
            <person name="Howarth C."/>
            <person name="Imamovic A."/>
            <person name="Larimer J."/>
            <person name="McCowan C."/>
            <person name="Murphy C."/>
            <person name="Neiman D."/>
            <person name="Pearson M."/>
            <person name="Priest M."/>
            <person name="Roberts A."/>
            <person name="Saif S."/>
            <person name="Shea T."/>
            <person name="Sisk P."/>
            <person name="Sykes S."/>
            <person name="Wortman J."/>
            <person name="Nusbaum C."/>
            <person name="Birren B."/>
        </authorList>
    </citation>
    <scope>NUCLEOTIDE SEQUENCE [LARGE SCALE GENOMIC DNA]</scope>
    <source>
        <strain evidence="9">PRA339</strain>
    </source>
</reference>
<evidence type="ECO:0000256" key="3">
    <source>
        <dbReference type="ARBA" id="ARBA00022692"/>
    </source>
</evidence>
<dbReference type="GO" id="GO:0000324">
    <property type="term" value="C:fungal-type vacuole"/>
    <property type="evidence" value="ECO:0007669"/>
    <property type="project" value="EnsemblFungi"/>
</dbReference>
<dbReference type="Proteomes" id="UP000030655">
    <property type="component" value="Unassembled WGS sequence"/>
</dbReference>
<protein>
    <recommendedName>
        <fullName evidence="6">Protein RER1</fullName>
    </recommendedName>
</protein>
<evidence type="ECO:0000313" key="8">
    <source>
        <dbReference type="EMBL" id="KCZ79872.1"/>
    </source>
</evidence>
<name>A0A059EYD3_9MICR</name>
<dbReference type="EMBL" id="KK365222">
    <property type="protein sequence ID" value="KCZ79872.1"/>
    <property type="molecule type" value="Genomic_DNA"/>
</dbReference>
<evidence type="ECO:0000256" key="6">
    <source>
        <dbReference type="PIRNR" id="PIRNR016013"/>
    </source>
</evidence>
<dbReference type="AlphaFoldDB" id="A0A059EYD3"/>
<dbReference type="Pfam" id="PF03248">
    <property type="entry name" value="Rer1"/>
    <property type="match status" value="1"/>
</dbReference>
<organism evidence="8 9">
    <name type="scientific">Anncaliia algerae PRA339</name>
    <dbReference type="NCBI Taxonomy" id="1288291"/>
    <lineage>
        <taxon>Eukaryota</taxon>
        <taxon>Fungi</taxon>
        <taxon>Fungi incertae sedis</taxon>
        <taxon>Microsporidia</taxon>
        <taxon>Tubulinosematoidea</taxon>
        <taxon>Tubulinosematidae</taxon>
        <taxon>Anncaliia</taxon>
    </lineage>
</organism>
<feature type="transmembrane region" description="Helical" evidence="7">
    <location>
        <begin position="21"/>
        <end position="37"/>
    </location>
</feature>
<sequence length="168" mass="20232">MINEILQFYTDRLVPKRSIRWTFAGILITIFYLKVFFTGTHYLITYCLSLYLLHGAINFCTPQNESVPDIFDDFDVEYELPTNNDNEFRPFMRRLPEYKLWLLYVQLTSAAFFMSLFDIFDIPVFVPILVIYFIFISILTVRNLKRHMEKYNYNPFFTSKTSFKNENK</sequence>
<keyword evidence="5 6" id="KW-0472">Membrane</keyword>
<comment type="subcellular location">
    <subcellularLocation>
        <location evidence="1">Membrane</location>
        <topology evidence="1">Multi-pass membrane protein</topology>
    </subcellularLocation>
</comment>
<dbReference type="GO" id="GO:0005783">
    <property type="term" value="C:endoplasmic reticulum"/>
    <property type="evidence" value="ECO:0007669"/>
    <property type="project" value="GOC"/>
</dbReference>
<proteinExistence type="inferred from homology"/>
<evidence type="ECO:0000256" key="1">
    <source>
        <dbReference type="ARBA" id="ARBA00004141"/>
    </source>
</evidence>
<comment type="similarity">
    <text evidence="2 6">Belongs to the RER1 family.</text>
</comment>
<feature type="transmembrane region" description="Helical" evidence="7">
    <location>
        <begin position="122"/>
        <end position="141"/>
    </location>
</feature>
<dbReference type="HOGENOM" id="CLU_074889_2_1_1"/>
<keyword evidence="9" id="KW-1185">Reference proteome</keyword>
<evidence type="ECO:0000313" key="9">
    <source>
        <dbReference type="Proteomes" id="UP000030655"/>
    </source>
</evidence>
<evidence type="ECO:0000256" key="5">
    <source>
        <dbReference type="ARBA" id="ARBA00023136"/>
    </source>
</evidence>
<evidence type="ECO:0000256" key="2">
    <source>
        <dbReference type="ARBA" id="ARBA00006070"/>
    </source>
</evidence>
<dbReference type="PIRSF" id="PIRSF016013">
    <property type="entry name" value="AtER_Rer1p"/>
    <property type="match status" value="1"/>
</dbReference>
<gene>
    <name evidence="8" type="ORF">H312_02721</name>
</gene>
<comment type="function">
    <text evidence="6">Involved in the retrieval of endoplasmic reticulum membrane proteins from the early Golgi compartment.</text>
</comment>
<dbReference type="OrthoDB" id="448250at2759"/>
<reference evidence="8 9" key="2">
    <citation type="submission" date="2014-03" db="EMBL/GenBank/DDBJ databases">
        <title>The Genome Sequence of Anncaliia algerae insect isolate PRA339.</title>
        <authorList>
            <consortium name="The Broad Institute Genome Sequencing Platform"/>
            <consortium name="The Broad Institute Genome Sequencing Center for Infectious Disease"/>
            <person name="Cuomo C."/>
            <person name="Becnel J."/>
            <person name="Sanscrainte N."/>
            <person name="Walker B."/>
            <person name="Young S.K."/>
            <person name="Zeng Q."/>
            <person name="Gargeya S."/>
            <person name="Fitzgerald M."/>
            <person name="Haas B."/>
            <person name="Abouelleil A."/>
            <person name="Alvarado L."/>
            <person name="Arachchi H.M."/>
            <person name="Berlin A.M."/>
            <person name="Chapman S.B."/>
            <person name="Dewar J."/>
            <person name="Goldberg J."/>
            <person name="Griggs A."/>
            <person name="Gujja S."/>
            <person name="Hansen M."/>
            <person name="Howarth C."/>
            <person name="Imamovic A."/>
            <person name="Larimer J."/>
            <person name="McCowan C."/>
            <person name="Murphy C."/>
            <person name="Neiman D."/>
            <person name="Pearson M."/>
            <person name="Priest M."/>
            <person name="Roberts A."/>
            <person name="Saif S."/>
            <person name="Shea T."/>
            <person name="Sisk P."/>
            <person name="Sykes S."/>
            <person name="Wortman J."/>
            <person name="Nusbaum C."/>
            <person name="Birren B."/>
        </authorList>
    </citation>
    <scope>NUCLEOTIDE SEQUENCE [LARGE SCALE GENOMIC DNA]</scope>
    <source>
        <strain evidence="8 9">PRA339</strain>
    </source>
</reference>
<evidence type="ECO:0000256" key="7">
    <source>
        <dbReference type="SAM" id="Phobius"/>
    </source>
</evidence>
<dbReference type="InterPro" id="IPR004932">
    <property type="entry name" value="Rer1"/>
</dbReference>
<evidence type="ECO:0000256" key="4">
    <source>
        <dbReference type="ARBA" id="ARBA00022989"/>
    </source>
</evidence>
<dbReference type="PANTHER" id="PTHR10743:SF0">
    <property type="entry name" value="PROTEIN RER1"/>
    <property type="match status" value="1"/>
</dbReference>
<keyword evidence="3 7" id="KW-0812">Transmembrane</keyword>
<dbReference type="GO" id="GO:0000139">
    <property type="term" value="C:Golgi membrane"/>
    <property type="evidence" value="ECO:0007669"/>
    <property type="project" value="TreeGrafter"/>
</dbReference>
<dbReference type="PANTHER" id="PTHR10743">
    <property type="entry name" value="PROTEIN RER1"/>
    <property type="match status" value="1"/>
</dbReference>
<dbReference type="VEuPathDB" id="MicrosporidiaDB:H312_02721"/>
<dbReference type="GO" id="GO:0006890">
    <property type="term" value="P:retrograde vesicle-mediated transport, Golgi to endoplasmic reticulum"/>
    <property type="evidence" value="ECO:0007669"/>
    <property type="project" value="EnsemblFungi"/>
</dbReference>
<dbReference type="GO" id="GO:0030137">
    <property type="term" value="C:COPI-coated vesicle"/>
    <property type="evidence" value="ECO:0007669"/>
    <property type="project" value="EnsemblFungi"/>
</dbReference>
<dbReference type="GO" id="GO:0006621">
    <property type="term" value="P:protein retention in ER lumen"/>
    <property type="evidence" value="ECO:0007669"/>
    <property type="project" value="EnsemblFungi"/>
</dbReference>
<dbReference type="GO" id="GO:0030134">
    <property type="term" value="C:COPII-coated ER to Golgi transport vesicle"/>
    <property type="evidence" value="ECO:0007669"/>
    <property type="project" value="EnsemblFungi"/>
</dbReference>
<keyword evidence="4 7" id="KW-1133">Transmembrane helix</keyword>
<accession>A0A059EYD3</accession>